<evidence type="ECO:0000313" key="2">
    <source>
        <dbReference type="Proteomes" id="UP000198901"/>
    </source>
</evidence>
<gene>
    <name evidence="1" type="ORF">SAMN04488090_0903</name>
</gene>
<dbReference type="GO" id="GO:0032259">
    <property type="term" value="P:methylation"/>
    <property type="evidence" value="ECO:0007669"/>
    <property type="project" value="UniProtKB-KW"/>
</dbReference>
<dbReference type="InterPro" id="IPR029063">
    <property type="entry name" value="SAM-dependent_MTases_sf"/>
</dbReference>
<evidence type="ECO:0000313" key="1">
    <source>
        <dbReference type="EMBL" id="SDL45465.1"/>
    </source>
</evidence>
<sequence length="245" mass="27921">MDQTLQTEYENLNKIATNYDDYEFDRRMRHYMMRTLEPFMREGKALELGCMYGEFTSILSARFDDLTVVDAAEEFLAITRSRVGDKVKFINGLFETFETDEKYDAIFIMHVLEHLINPVEILARVKNFLTPTGRLFLIVPNANAGSRQIAVKMGYLTHNAALTPADVKHGHRITYSLDTFEKDVLEAGLKVAHRGGIFFKGLANFQLDKALELGVIDDAYMEGCFQLGMVYPDLCSSIYIVAENK</sequence>
<keyword evidence="2" id="KW-1185">Reference proteome</keyword>
<reference evidence="1 2" key="1">
    <citation type="submission" date="2016-10" db="EMBL/GenBank/DDBJ databases">
        <authorList>
            <person name="de Groot N.N."/>
        </authorList>
    </citation>
    <scope>NUCLEOTIDE SEQUENCE [LARGE SCALE GENOMIC DNA]</scope>
    <source>
        <strain evidence="1 2">DSM 21668</strain>
    </source>
</reference>
<dbReference type="Gene3D" id="3.40.50.150">
    <property type="entry name" value="Vaccinia Virus protein VP39"/>
    <property type="match status" value="1"/>
</dbReference>
<dbReference type="GO" id="GO:0008168">
    <property type="term" value="F:methyltransferase activity"/>
    <property type="evidence" value="ECO:0007669"/>
    <property type="project" value="UniProtKB-KW"/>
</dbReference>
<dbReference type="OrthoDB" id="9777830at2"/>
<name>A0A1G9K7U1_9BACT</name>
<accession>A0A1G9K7U1</accession>
<dbReference type="AlphaFoldDB" id="A0A1G9K7U1"/>
<dbReference type="Pfam" id="PF13489">
    <property type="entry name" value="Methyltransf_23"/>
    <property type="match status" value="1"/>
</dbReference>
<dbReference type="STRING" id="563176.SAMN04488090_0903"/>
<organism evidence="1 2">
    <name type="scientific">Siphonobacter aquaeclarae</name>
    <dbReference type="NCBI Taxonomy" id="563176"/>
    <lineage>
        <taxon>Bacteria</taxon>
        <taxon>Pseudomonadati</taxon>
        <taxon>Bacteroidota</taxon>
        <taxon>Cytophagia</taxon>
        <taxon>Cytophagales</taxon>
        <taxon>Cytophagaceae</taxon>
        <taxon>Siphonobacter</taxon>
    </lineage>
</organism>
<dbReference type="PANTHER" id="PTHR43861">
    <property type="entry name" value="TRANS-ACONITATE 2-METHYLTRANSFERASE-RELATED"/>
    <property type="match status" value="1"/>
</dbReference>
<keyword evidence="1" id="KW-0808">Transferase</keyword>
<proteinExistence type="predicted"/>
<dbReference type="RefSeq" id="WP_093198365.1">
    <property type="nucleotide sequence ID" value="NZ_FNGS01000002.1"/>
</dbReference>
<protein>
    <submittedName>
        <fullName evidence="1">2-polyprenyl-3-methyl-5-hydroxy-6-metoxy-1,4-benzoquinol methylase</fullName>
    </submittedName>
</protein>
<dbReference type="EMBL" id="FNGS01000002">
    <property type="protein sequence ID" value="SDL45465.1"/>
    <property type="molecule type" value="Genomic_DNA"/>
</dbReference>
<dbReference type="Proteomes" id="UP000198901">
    <property type="component" value="Unassembled WGS sequence"/>
</dbReference>
<dbReference type="SUPFAM" id="SSF53335">
    <property type="entry name" value="S-adenosyl-L-methionine-dependent methyltransferases"/>
    <property type="match status" value="1"/>
</dbReference>
<keyword evidence="1" id="KW-0489">Methyltransferase</keyword>